<dbReference type="EMBL" id="CP010519">
    <property type="protein sequence ID" value="AJE80913.1"/>
    <property type="molecule type" value="Genomic_DNA"/>
</dbReference>
<protein>
    <recommendedName>
        <fullName evidence="3">Tetratricopeptide repeat protein</fullName>
    </recommendedName>
</protein>
<dbReference type="PANTHER" id="PTHR47691:SF3">
    <property type="entry name" value="HTH-TYPE TRANSCRIPTIONAL REGULATOR RV0890C-RELATED"/>
    <property type="match status" value="1"/>
</dbReference>
<dbReference type="PANTHER" id="PTHR47691">
    <property type="entry name" value="REGULATOR-RELATED"/>
    <property type="match status" value="1"/>
</dbReference>
<proteinExistence type="predicted"/>
<keyword evidence="2" id="KW-1185">Reference proteome</keyword>
<evidence type="ECO:0000313" key="2">
    <source>
        <dbReference type="Proteomes" id="UP000031523"/>
    </source>
</evidence>
<dbReference type="KEGG" id="sals:SLNWT_0537"/>
<name>A0A0B5EFW9_STRA4</name>
<sequence length="343" mass="35922">MTTTPPDGLATVLGRAAAAHAADRTDSFLDLARQAARLAEGGGVPQACVQPLLQVAVDALYEGETDLPEALFLAALPALEQPEDAATRASVLHNLALLALTREDFARAHLLDSEGRDLAAAAGEPLVEAECLHGIGAALVAQRDYPPACAPLERCLALFEELGDEDAVAAAAHSLAIARQELGDLERARGLFLRCVAIWRASGYGHGLTEALQGIGEIAQSSGEYREAMARHADALPVLLEMDELPGVSESLEGVALALAGAGRPDDAVRLFAAATGIRDRLGAEVPPAVRERVADDIAQARTALGAEPFRTHWAWGHALATEEAVAYALGRDGDRLSRPGPK</sequence>
<dbReference type="Gene3D" id="1.25.40.10">
    <property type="entry name" value="Tetratricopeptide repeat domain"/>
    <property type="match status" value="1"/>
</dbReference>
<dbReference type="AlphaFoldDB" id="A0A0B5EFW9"/>
<dbReference type="Proteomes" id="UP000031523">
    <property type="component" value="Chromosome"/>
</dbReference>
<evidence type="ECO:0008006" key="3">
    <source>
        <dbReference type="Google" id="ProtNLM"/>
    </source>
</evidence>
<evidence type="ECO:0000313" key="1">
    <source>
        <dbReference type="EMBL" id="AJE80913.1"/>
    </source>
</evidence>
<dbReference type="SUPFAM" id="SSF48452">
    <property type="entry name" value="TPR-like"/>
    <property type="match status" value="2"/>
</dbReference>
<dbReference type="InterPro" id="IPR011990">
    <property type="entry name" value="TPR-like_helical_dom_sf"/>
</dbReference>
<organism evidence="1 2">
    <name type="scientific">Streptomyces albus (strain ATCC 21838 / DSM 41398 / FERM P-419 / JCM 4703 / NBRC 107858)</name>
    <dbReference type="NCBI Taxonomy" id="1081613"/>
    <lineage>
        <taxon>Bacteria</taxon>
        <taxon>Bacillati</taxon>
        <taxon>Actinomycetota</taxon>
        <taxon>Actinomycetes</taxon>
        <taxon>Kitasatosporales</taxon>
        <taxon>Streptomycetaceae</taxon>
        <taxon>Streptomyces</taxon>
    </lineage>
</organism>
<accession>A0A0B5EFW9</accession>
<dbReference type="Pfam" id="PF13424">
    <property type="entry name" value="TPR_12"/>
    <property type="match status" value="1"/>
</dbReference>
<reference evidence="1 2" key="1">
    <citation type="submission" date="2015-01" db="EMBL/GenBank/DDBJ databases">
        <title>Enhanced salinomycin production by adjusting the supply of polyketide extender units in Streptomyce albus DSM 41398.</title>
        <authorList>
            <person name="Lu C."/>
        </authorList>
    </citation>
    <scope>NUCLEOTIDE SEQUENCE [LARGE SCALE GENOMIC DNA]</scope>
    <source>
        <strain evidence="2">ATCC 21838 / DSM 41398 / FERM P-419 / JCM 4703 / NBRC 107858</strain>
    </source>
</reference>
<gene>
    <name evidence="1" type="ORF">SLNWT_0537</name>
</gene>